<keyword evidence="5" id="KW-0574">Periplasm</keyword>
<dbReference type="Proteomes" id="UP000051621">
    <property type="component" value="Unassembled WGS sequence"/>
</dbReference>
<organism evidence="6 7">
    <name type="scientific">Liquorilactobacillus capillatus DSM 19910</name>
    <dbReference type="NCBI Taxonomy" id="1423731"/>
    <lineage>
        <taxon>Bacteria</taxon>
        <taxon>Bacillati</taxon>
        <taxon>Bacillota</taxon>
        <taxon>Bacilli</taxon>
        <taxon>Lactobacillales</taxon>
        <taxon>Lactobacillaceae</taxon>
        <taxon>Liquorilactobacillus</taxon>
    </lineage>
</organism>
<keyword evidence="3" id="KW-0813">Transport</keyword>
<dbReference type="STRING" id="1423731.FC81_GL001944"/>
<evidence type="ECO:0000313" key="7">
    <source>
        <dbReference type="Proteomes" id="UP000051621"/>
    </source>
</evidence>
<dbReference type="PANTHER" id="PTHR43649:SF31">
    <property type="entry name" value="SN-GLYCEROL-3-PHOSPHATE-BINDING PERIPLASMIC PROTEIN UGPB"/>
    <property type="match status" value="1"/>
</dbReference>
<sequence>MKYLRHFLEFTFYIRKFLLAALIFLATVSSFGTQASAKTRTKIVFWHEMTGPAQVQLNKFVNNYNQSQSNYTVIPQFEGNYNEAVQKILNTHGTSASPALFQSMDISTNQIASSGYTTPVQKFINEDNYDVSKISSIARAFYSQNGKQLSMPFNTSQPVLYYNASLLKKYKITPPPVDPSYSDITRVAKQLYQHSDKKVKGLSIEIYGWFFEQFLANSGTSLANNNDGHSGTPTSVSFDNPAAIAAMKWIQTNIKNGSFMNYGAGTNASTNEMASFLSGKLGMFLQSSASISQLTAGTKDKIGVTYYPHLDNKKANGVSIGGASLWISNDKSLQEQRGAWEFIKYLMSPTNQASWQSATGYLALNKGSQNEPVLQKLYQHYPSSKVPSLQLSKTSPNNTNSGVFMQGLIQERTSVQTAMEQIYNGGNIRQALQEAENSMNSAVKSANKANKVQN</sequence>
<dbReference type="RefSeq" id="WP_057745823.1">
    <property type="nucleotide sequence ID" value="NZ_AZEF01000041.1"/>
</dbReference>
<dbReference type="Pfam" id="PF13416">
    <property type="entry name" value="SBP_bac_8"/>
    <property type="match status" value="1"/>
</dbReference>
<name>A0A0R1M8G9_9LACO</name>
<dbReference type="OrthoDB" id="9795467at2"/>
<reference evidence="6 7" key="1">
    <citation type="journal article" date="2015" name="Genome Announc.">
        <title>Expanding the biotechnology potential of lactobacilli through comparative genomics of 213 strains and associated genera.</title>
        <authorList>
            <person name="Sun Z."/>
            <person name="Harris H.M."/>
            <person name="McCann A."/>
            <person name="Guo C."/>
            <person name="Argimon S."/>
            <person name="Zhang W."/>
            <person name="Yang X."/>
            <person name="Jeffery I.B."/>
            <person name="Cooney J.C."/>
            <person name="Kagawa T.F."/>
            <person name="Liu W."/>
            <person name="Song Y."/>
            <person name="Salvetti E."/>
            <person name="Wrobel A."/>
            <person name="Rasinkangas P."/>
            <person name="Parkhill J."/>
            <person name="Rea M.C."/>
            <person name="O'Sullivan O."/>
            <person name="Ritari J."/>
            <person name="Douillard F.P."/>
            <person name="Paul Ross R."/>
            <person name="Yang R."/>
            <person name="Briner A.E."/>
            <person name="Felis G.E."/>
            <person name="de Vos W.M."/>
            <person name="Barrangou R."/>
            <person name="Klaenhammer T.R."/>
            <person name="Caufield P.W."/>
            <person name="Cui Y."/>
            <person name="Zhang H."/>
            <person name="O'Toole P.W."/>
        </authorList>
    </citation>
    <scope>NUCLEOTIDE SEQUENCE [LARGE SCALE GENOMIC DNA]</scope>
    <source>
        <strain evidence="6 7">DSM 19910</strain>
    </source>
</reference>
<evidence type="ECO:0000256" key="3">
    <source>
        <dbReference type="ARBA" id="ARBA00022448"/>
    </source>
</evidence>
<protein>
    <submittedName>
        <fullName evidence="6">Glycerol-3-phosphate binding protein</fullName>
    </submittedName>
</protein>
<evidence type="ECO:0000256" key="4">
    <source>
        <dbReference type="ARBA" id="ARBA00022729"/>
    </source>
</evidence>
<accession>A0A0R1M8G9</accession>
<evidence type="ECO:0000256" key="5">
    <source>
        <dbReference type="ARBA" id="ARBA00022764"/>
    </source>
</evidence>
<gene>
    <name evidence="6" type="ORF">FC81_GL001944</name>
</gene>
<dbReference type="PROSITE" id="PS01037">
    <property type="entry name" value="SBP_BACTERIAL_1"/>
    <property type="match status" value="1"/>
</dbReference>
<comment type="similarity">
    <text evidence="2">Belongs to the bacterial solute-binding protein 1 family.</text>
</comment>
<dbReference type="AlphaFoldDB" id="A0A0R1M8G9"/>
<dbReference type="PATRIC" id="fig|1423731.3.peg.1999"/>
<keyword evidence="7" id="KW-1185">Reference proteome</keyword>
<dbReference type="InterPro" id="IPR050490">
    <property type="entry name" value="Bact_solute-bd_prot1"/>
</dbReference>
<evidence type="ECO:0000313" key="6">
    <source>
        <dbReference type="EMBL" id="KRL00587.1"/>
    </source>
</evidence>
<dbReference type="InterPro" id="IPR006061">
    <property type="entry name" value="SBP_1_CS"/>
</dbReference>
<proteinExistence type="inferred from homology"/>
<dbReference type="CDD" id="cd14748">
    <property type="entry name" value="PBP2_UgpB"/>
    <property type="match status" value="1"/>
</dbReference>
<dbReference type="InterPro" id="IPR006059">
    <property type="entry name" value="SBP"/>
</dbReference>
<dbReference type="EMBL" id="AZEF01000041">
    <property type="protein sequence ID" value="KRL00587.1"/>
    <property type="molecule type" value="Genomic_DNA"/>
</dbReference>
<dbReference type="PANTHER" id="PTHR43649">
    <property type="entry name" value="ARABINOSE-BINDING PROTEIN-RELATED"/>
    <property type="match status" value="1"/>
</dbReference>
<dbReference type="Gene3D" id="3.40.190.10">
    <property type="entry name" value="Periplasmic binding protein-like II"/>
    <property type="match status" value="2"/>
</dbReference>
<dbReference type="GO" id="GO:0055085">
    <property type="term" value="P:transmembrane transport"/>
    <property type="evidence" value="ECO:0007669"/>
    <property type="project" value="InterPro"/>
</dbReference>
<comment type="subcellular location">
    <subcellularLocation>
        <location evidence="1">Cell envelope</location>
    </subcellularLocation>
</comment>
<dbReference type="SUPFAM" id="SSF53850">
    <property type="entry name" value="Periplasmic binding protein-like II"/>
    <property type="match status" value="1"/>
</dbReference>
<evidence type="ECO:0000256" key="2">
    <source>
        <dbReference type="ARBA" id="ARBA00008520"/>
    </source>
</evidence>
<dbReference type="GO" id="GO:0030313">
    <property type="term" value="C:cell envelope"/>
    <property type="evidence" value="ECO:0007669"/>
    <property type="project" value="UniProtKB-SubCell"/>
</dbReference>
<evidence type="ECO:0000256" key="1">
    <source>
        <dbReference type="ARBA" id="ARBA00004196"/>
    </source>
</evidence>
<keyword evidence="4" id="KW-0732">Signal</keyword>
<comment type="caution">
    <text evidence="6">The sequence shown here is derived from an EMBL/GenBank/DDBJ whole genome shotgun (WGS) entry which is preliminary data.</text>
</comment>